<dbReference type="SMART" id="SM00387">
    <property type="entry name" value="HATPase_c"/>
    <property type="match status" value="1"/>
</dbReference>
<dbReference type="InterPro" id="IPR005467">
    <property type="entry name" value="His_kinase_dom"/>
</dbReference>
<evidence type="ECO:0000259" key="8">
    <source>
        <dbReference type="PROSITE" id="PS50109"/>
    </source>
</evidence>
<keyword evidence="6" id="KW-0802">TPR repeat</keyword>
<dbReference type="EMBL" id="PPSL01000002">
    <property type="protein sequence ID" value="PQJ11309.1"/>
    <property type="molecule type" value="Genomic_DNA"/>
</dbReference>
<dbReference type="SMART" id="SM00028">
    <property type="entry name" value="TPR"/>
    <property type="match status" value="7"/>
</dbReference>
<dbReference type="PROSITE" id="PS50109">
    <property type="entry name" value="HIS_KIN"/>
    <property type="match status" value="1"/>
</dbReference>
<dbReference type="Proteomes" id="UP000239872">
    <property type="component" value="Unassembled WGS sequence"/>
</dbReference>
<proteinExistence type="predicted"/>
<keyword evidence="7" id="KW-0472">Membrane</keyword>
<dbReference type="InterPro" id="IPR003594">
    <property type="entry name" value="HATPase_dom"/>
</dbReference>
<evidence type="ECO:0000313" key="10">
    <source>
        <dbReference type="Proteomes" id="UP000239872"/>
    </source>
</evidence>
<dbReference type="InterPro" id="IPR019734">
    <property type="entry name" value="TPR_rpt"/>
</dbReference>
<gene>
    <name evidence="9" type="ORF">CJD36_005775</name>
</gene>
<keyword evidence="7" id="KW-1133">Transmembrane helix</keyword>
<evidence type="ECO:0000256" key="5">
    <source>
        <dbReference type="ARBA" id="ARBA00023012"/>
    </source>
</evidence>
<dbReference type="Gene3D" id="3.30.565.10">
    <property type="entry name" value="Histidine kinase-like ATPase, C-terminal domain"/>
    <property type="match status" value="1"/>
</dbReference>
<dbReference type="SUPFAM" id="SSF55874">
    <property type="entry name" value="ATPase domain of HSP90 chaperone/DNA topoisomerase II/histidine kinase"/>
    <property type="match status" value="1"/>
</dbReference>
<dbReference type="SUPFAM" id="SSF48452">
    <property type="entry name" value="TPR-like"/>
    <property type="match status" value="2"/>
</dbReference>
<feature type="transmembrane region" description="Helical" evidence="7">
    <location>
        <begin position="446"/>
        <end position="465"/>
    </location>
</feature>
<dbReference type="RefSeq" id="WP_105038188.1">
    <property type="nucleotide sequence ID" value="NZ_PPSL01000002.1"/>
</dbReference>
<dbReference type="GO" id="GO:0000155">
    <property type="term" value="F:phosphorelay sensor kinase activity"/>
    <property type="evidence" value="ECO:0007669"/>
    <property type="project" value="InterPro"/>
</dbReference>
<comment type="caution">
    <text evidence="9">The sequence shown here is derived from an EMBL/GenBank/DDBJ whole genome shotgun (WGS) entry which is preliminary data.</text>
</comment>
<dbReference type="InterPro" id="IPR011990">
    <property type="entry name" value="TPR-like_helical_dom_sf"/>
</dbReference>
<dbReference type="InterPro" id="IPR036890">
    <property type="entry name" value="HATPase_C_sf"/>
</dbReference>
<feature type="repeat" description="TPR" evidence="6">
    <location>
        <begin position="258"/>
        <end position="291"/>
    </location>
</feature>
<dbReference type="PANTHER" id="PTHR43711">
    <property type="entry name" value="TWO-COMPONENT HISTIDINE KINASE"/>
    <property type="match status" value="1"/>
</dbReference>
<evidence type="ECO:0000256" key="3">
    <source>
        <dbReference type="ARBA" id="ARBA00022679"/>
    </source>
</evidence>
<evidence type="ECO:0000256" key="7">
    <source>
        <dbReference type="SAM" id="Phobius"/>
    </source>
</evidence>
<dbReference type="InterPro" id="IPR036097">
    <property type="entry name" value="HisK_dim/P_sf"/>
</dbReference>
<dbReference type="Pfam" id="PF13424">
    <property type="entry name" value="TPR_12"/>
    <property type="match status" value="1"/>
</dbReference>
<comment type="catalytic activity">
    <reaction evidence="1">
        <text>ATP + protein L-histidine = ADP + protein N-phospho-L-histidine.</text>
        <dbReference type="EC" id="2.7.13.3"/>
    </reaction>
</comment>
<accession>A0A2S7SWK4</accession>
<keyword evidence="3" id="KW-0808">Transferase</keyword>
<dbReference type="Gene3D" id="1.25.40.10">
    <property type="entry name" value="Tetratricopeptide repeat domain"/>
    <property type="match status" value="2"/>
</dbReference>
<protein>
    <recommendedName>
        <fullName evidence="2">histidine kinase</fullName>
        <ecNumber evidence="2">2.7.13.3</ecNumber>
    </recommendedName>
</protein>
<keyword evidence="10" id="KW-1185">Reference proteome</keyword>
<dbReference type="Pfam" id="PF02518">
    <property type="entry name" value="HATPase_c"/>
    <property type="match status" value="1"/>
</dbReference>
<evidence type="ECO:0000313" key="9">
    <source>
        <dbReference type="EMBL" id="PQJ11309.1"/>
    </source>
</evidence>
<dbReference type="PROSITE" id="PS50005">
    <property type="entry name" value="TPR"/>
    <property type="match status" value="1"/>
</dbReference>
<feature type="transmembrane region" description="Helical" evidence="7">
    <location>
        <begin position="15"/>
        <end position="38"/>
    </location>
</feature>
<dbReference type="PRINTS" id="PR00344">
    <property type="entry name" value="BCTRLSENSOR"/>
</dbReference>
<dbReference type="OrthoDB" id="9781208at2"/>
<evidence type="ECO:0000256" key="4">
    <source>
        <dbReference type="ARBA" id="ARBA00022777"/>
    </source>
</evidence>
<evidence type="ECO:0000256" key="2">
    <source>
        <dbReference type="ARBA" id="ARBA00012438"/>
    </source>
</evidence>
<keyword evidence="4" id="KW-0418">Kinase</keyword>
<dbReference type="Gene3D" id="1.10.287.130">
    <property type="match status" value="1"/>
</dbReference>
<organism evidence="9 10">
    <name type="scientific">Flavipsychrobacter stenotrophus</name>
    <dbReference type="NCBI Taxonomy" id="2077091"/>
    <lineage>
        <taxon>Bacteria</taxon>
        <taxon>Pseudomonadati</taxon>
        <taxon>Bacteroidota</taxon>
        <taxon>Chitinophagia</taxon>
        <taxon>Chitinophagales</taxon>
        <taxon>Chitinophagaceae</taxon>
        <taxon>Flavipsychrobacter</taxon>
    </lineage>
</organism>
<name>A0A2S7SWK4_9BACT</name>
<evidence type="ECO:0000256" key="1">
    <source>
        <dbReference type="ARBA" id="ARBA00000085"/>
    </source>
</evidence>
<keyword evidence="5" id="KW-0902">Two-component regulatory system</keyword>
<dbReference type="PANTHER" id="PTHR43711:SF1">
    <property type="entry name" value="HISTIDINE KINASE 1"/>
    <property type="match status" value="1"/>
</dbReference>
<dbReference type="EC" id="2.7.13.3" evidence="2"/>
<sequence>MKTDKTDILDQPKQLGYISTAATAILIFCISIATHSFAGNIDSLNKILNGKKIADPERVTLTAQLAHAYRDANLDSMMIFANRGIALAKQIHFDQGKAACLKELGTAYSSKNLYDSTLLCYNRALHIYEQINDINGQKETVFSMANIYSRQLKYAMAIEYYEKTIAFSKKMNDQDGIAVGMANTGSIYMELGNYPESIKYYLESSKVYEQQQNVTGLLTCLTGIANVYSLLGNNVKAEEYVIKSLSLQNGKSKSHETISFYVDIGAVYTTIKNFDKGLLFFKKALHLSDSIGDSYWRNICLADIAETYYNMGNLDSSFAIYTACVKNLETVYDIDVNTVVNTGLGKILIKQGKTKEGITYLLKSFDIARENRIKDEIVENAEELSKAYEQLSTYDKALLYRKIYEVYKDSLFNEKSEKHIQQLQFDYQLEKNKTIAHNKSVRQTTIILSLIAGLISFVVIIILLFRSRQVEKMNKEKSIILANEVKQQSIKLEELNTFKDKTFSVLSHDLRGPISGFTGTMAMLDKKQITQQEFDEIRPEINKQLDALNLLLENLLGWSKNHMQGGASVSALPVNMHTVANDNIDLFENTTNKKTITIVNNIPADLNAFADRGQVDIIFRNLLNNAIKFTGTNGTITLNGKISGSNTIVSITDTGVGMTTNQMDKLFGIATEKSTYGTDGEKGIGIGLILCYEFIKANKGDLTVTSTPGAGTTFNIILPSVK</sequence>
<reference evidence="9 10" key="1">
    <citation type="submission" date="2018-01" db="EMBL/GenBank/DDBJ databases">
        <title>A novel member of the phylum Bacteroidetes isolated from glacier ice.</title>
        <authorList>
            <person name="Liu Q."/>
            <person name="Xin Y.-H."/>
        </authorList>
    </citation>
    <scope>NUCLEOTIDE SEQUENCE [LARGE SCALE GENOMIC DNA]</scope>
    <source>
        <strain evidence="9 10">RB1R16</strain>
    </source>
</reference>
<dbReference type="SUPFAM" id="SSF47384">
    <property type="entry name" value="Homodimeric domain of signal transducing histidine kinase"/>
    <property type="match status" value="1"/>
</dbReference>
<dbReference type="AlphaFoldDB" id="A0A2S7SWK4"/>
<dbReference type="InterPro" id="IPR050736">
    <property type="entry name" value="Sensor_HK_Regulatory"/>
</dbReference>
<feature type="domain" description="Histidine kinase" evidence="8">
    <location>
        <begin position="505"/>
        <end position="722"/>
    </location>
</feature>
<keyword evidence="7" id="KW-0812">Transmembrane</keyword>
<evidence type="ECO:0000256" key="6">
    <source>
        <dbReference type="PROSITE-ProRule" id="PRU00339"/>
    </source>
</evidence>
<dbReference type="InterPro" id="IPR004358">
    <property type="entry name" value="Sig_transdc_His_kin-like_C"/>
</dbReference>